<dbReference type="PANTHER" id="PTHR47074">
    <property type="entry name" value="BNAC02G40300D PROTEIN"/>
    <property type="match status" value="1"/>
</dbReference>
<feature type="domain" description="Reverse transcriptase zinc-binding" evidence="3">
    <location>
        <begin position="261"/>
        <end position="306"/>
    </location>
</feature>
<dbReference type="EMBL" id="LR031876">
    <property type="protein sequence ID" value="VDD35500.1"/>
    <property type="molecule type" value="Genomic_DNA"/>
</dbReference>
<organism evidence="4">
    <name type="scientific">Brassica oleracea</name>
    <name type="common">Wild cabbage</name>
    <dbReference type="NCBI Taxonomy" id="3712"/>
    <lineage>
        <taxon>Eukaryota</taxon>
        <taxon>Viridiplantae</taxon>
        <taxon>Streptophyta</taxon>
        <taxon>Embryophyta</taxon>
        <taxon>Tracheophyta</taxon>
        <taxon>Spermatophyta</taxon>
        <taxon>Magnoliopsida</taxon>
        <taxon>eudicotyledons</taxon>
        <taxon>Gunneridae</taxon>
        <taxon>Pentapetalae</taxon>
        <taxon>rosids</taxon>
        <taxon>malvids</taxon>
        <taxon>Brassicales</taxon>
        <taxon>Brassicaceae</taxon>
        <taxon>Brassiceae</taxon>
        <taxon>Brassica</taxon>
    </lineage>
</organism>
<accession>A0A3P6E6B6</accession>
<evidence type="ECO:0000256" key="1">
    <source>
        <dbReference type="SAM" id="MobiDB-lite"/>
    </source>
</evidence>
<evidence type="ECO:0000259" key="2">
    <source>
        <dbReference type="Pfam" id="PF13456"/>
    </source>
</evidence>
<dbReference type="GO" id="GO:0004523">
    <property type="term" value="F:RNA-DNA hybrid ribonuclease activity"/>
    <property type="evidence" value="ECO:0007669"/>
    <property type="project" value="InterPro"/>
</dbReference>
<dbReference type="InterPro" id="IPR026960">
    <property type="entry name" value="RVT-Znf"/>
</dbReference>
<sequence>MPLLAPSVPPGFAPKSIVAPEVFEQMRLYMNCTDPEERIIREFKMKMALQDLSMNPGAQISYLRLEDPPMISGVQNKNIGCVFDFRTAETVKENSQREGLRGELRSPRKRSKPCRLSPLRSGRAISSFGRSRSDRAMSSFGRHVATEPVSSDRASGRARSLHSDRVSVRARSLRSDRAVTPRRPVSCQLLFDVTLKVSALIDSLGSWNLERLVELFPPNEVQRIKQMTPGVVTDCHVWAFSRHGAYIVKTGYDLLMRALRIRSRMSNNRELNSRGLGVDANCKICHNSAETINHVLFQCSMANETWSETGMVLPPESVQRSLEENLSYVFDLMEDNGSTESLARSIPWVLWLIWKNINSLLYAETQVSVVRSLSEMMVEVEQWFLLNKPQLRNTEERARMDNSDKWSPPDNGVIKCNIHLNWRNASMHSGVAWIARDQAGNVYHHARDAIVHAPDRMVAEFGCVIWALTCLRDLGVQKVIMASDYYEVVKAIKVPYRWPRYSDLLQRIMGFKGTFDSLEFEGEKVVASGVARDIAKSVLRDGRFQSYLAMGGPSWIHDRIARDAVRSDV</sequence>
<name>A0A3P6E6B6_BRAOL</name>
<dbReference type="AlphaFoldDB" id="A0A3P6E6B6"/>
<gene>
    <name evidence="4" type="ORF">BOLC7T41060H</name>
</gene>
<evidence type="ECO:0000313" key="4">
    <source>
        <dbReference type="EMBL" id="VDD35500.1"/>
    </source>
</evidence>
<dbReference type="Pfam" id="PF13966">
    <property type="entry name" value="zf-RVT"/>
    <property type="match status" value="1"/>
</dbReference>
<dbReference type="InterPro" id="IPR052929">
    <property type="entry name" value="RNase_H-like_EbsB-rel"/>
</dbReference>
<dbReference type="InterPro" id="IPR002156">
    <property type="entry name" value="RNaseH_domain"/>
</dbReference>
<feature type="region of interest" description="Disordered" evidence="1">
    <location>
        <begin position="94"/>
        <end position="162"/>
    </location>
</feature>
<reference evidence="4" key="1">
    <citation type="submission" date="2018-11" db="EMBL/GenBank/DDBJ databases">
        <authorList>
            <consortium name="Genoscope - CEA"/>
            <person name="William W."/>
        </authorList>
    </citation>
    <scope>NUCLEOTIDE SEQUENCE</scope>
</reference>
<proteinExistence type="predicted"/>
<dbReference type="GO" id="GO:0003676">
    <property type="term" value="F:nucleic acid binding"/>
    <property type="evidence" value="ECO:0007669"/>
    <property type="project" value="InterPro"/>
</dbReference>
<evidence type="ECO:0000259" key="3">
    <source>
        <dbReference type="Pfam" id="PF13966"/>
    </source>
</evidence>
<evidence type="ECO:0008006" key="5">
    <source>
        <dbReference type="Google" id="ProtNLM"/>
    </source>
</evidence>
<feature type="domain" description="RNase H type-1" evidence="2">
    <location>
        <begin position="422"/>
        <end position="536"/>
    </location>
</feature>
<dbReference type="PANTHER" id="PTHR47074:SF53">
    <property type="entry name" value="REVERSE TRANSCRIPTASE-LIKE PROTEIN"/>
    <property type="match status" value="1"/>
</dbReference>
<protein>
    <recommendedName>
        <fullName evidence="5">Reverse transcriptase zinc-binding domain-containing protein</fullName>
    </recommendedName>
</protein>
<feature type="compositionally biased region" description="Basic and acidic residues" evidence="1">
    <location>
        <begin position="94"/>
        <end position="106"/>
    </location>
</feature>
<dbReference type="Pfam" id="PF13456">
    <property type="entry name" value="RVT_3"/>
    <property type="match status" value="1"/>
</dbReference>